<protein>
    <submittedName>
        <fullName evidence="1">Uncharacterized protein</fullName>
    </submittedName>
</protein>
<name>A0A7G1IKD6_MYCKA</name>
<accession>A0A7G1IKD6</accession>
<organism evidence="1 2">
    <name type="scientific">Mycobacterium kansasii</name>
    <dbReference type="NCBI Taxonomy" id="1768"/>
    <lineage>
        <taxon>Bacteria</taxon>
        <taxon>Bacillati</taxon>
        <taxon>Actinomycetota</taxon>
        <taxon>Actinomycetes</taxon>
        <taxon>Mycobacteriales</taxon>
        <taxon>Mycobacteriaceae</taxon>
        <taxon>Mycobacterium</taxon>
    </lineage>
</organism>
<reference evidence="1 2" key="1">
    <citation type="submission" date="2020-07" db="EMBL/GenBank/DDBJ databases">
        <title>Mycobacterium kansasii (former subtype) with zoonotic potential isolated from diseased indoor pet cat, Japan.</title>
        <authorList>
            <person name="Fukano H."/>
            <person name="Terazono T."/>
            <person name="Hoshino Y."/>
        </authorList>
    </citation>
    <scope>NUCLEOTIDE SEQUENCE [LARGE SCALE GENOMIC DNA]</scope>
    <source>
        <strain evidence="1 2">Kuro-I</strain>
    </source>
</reference>
<keyword evidence="2" id="KW-1185">Reference proteome</keyword>
<evidence type="ECO:0000313" key="1">
    <source>
        <dbReference type="EMBL" id="BCI90249.1"/>
    </source>
</evidence>
<evidence type="ECO:0000313" key="2">
    <source>
        <dbReference type="Proteomes" id="UP000516380"/>
    </source>
</evidence>
<dbReference type="EMBL" id="AP023343">
    <property type="protein sequence ID" value="BCI90249.1"/>
    <property type="molecule type" value="Genomic_DNA"/>
</dbReference>
<dbReference type="AlphaFoldDB" id="A0A7G1IKD6"/>
<gene>
    <name evidence="1" type="ORF">NIIDMKKI_54550</name>
</gene>
<proteinExistence type="predicted"/>
<sequence length="83" mass="9298">MGLHKLTAGDGYLYLIRQVAASDATERGRPTLAQYYSEKGESPAGGWGADWQHWALRWPATPAIRWSPNTGACRLVRRSAKRR</sequence>
<dbReference type="Proteomes" id="UP000516380">
    <property type="component" value="Chromosome"/>
</dbReference>